<protein>
    <submittedName>
        <fullName evidence="1">Predicted protein</fullName>
    </submittedName>
</protein>
<proteinExistence type="predicted"/>
<name>F0U6H6_AJEC8</name>
<sequence>MAGIPKQENKTRISCFGLFFSSSGSCWVPALYSIGSFLFFPTDGGDEVYRRPPQAPTLGLAIHGQCTIPSSGLAAPIACVINAAASWEFICVSGHISVLRSSTGPKAVMEITMLTKMAWRR</sequence>
<dbReference type="AlphaFoldDB" id="F0U6H6"/>
<dbReference type="OMA" id="ICVSGHI"/>
<dbReference type="PROSITE" id="PS51257">
    <property type="entry name" value="PROKAR_LIPOPROTEIN"/>
    <property type="match status" value="1"/>
</dbReference>
<evidence type="ECO:0000313" key="1">
    <source>
        <dbReference type="EMBL" id="EGC42304.1"/>
    </source>
</evidence>
<dbReference type="Proteomes" id="UP000008142">
    <property type="component" value="Unassembled WGS sequence"/>
</dbReference>
<accession>F0U6H6</accession>
<gene>
    <name evidence="1" type="ORF">HCEG_01666</name>
</gene>
<dbReference type="EMBL" id="DS990636">
    <property type="protein sequence ID" value="EGC42304.1"/>
    <property type="molecule type" value="Genomic_DNA"/>
</dbReference>
<dbReference type="HOGENOM" id="CLU_2262991_0_0_1"/>
<organism evidence="2">
    <name type="scientific">Ajellomyces capsulatus (strain H88)</name>
    <name type="common">Darling's disease fungus</name>
    <name type="synonym">Histoplasma capsulatum</name>
    <dbReference type="NCBI Taxonomy" id="544711"/>
    <lineage>
        <taxon>Eukaryota</taxon>
        <taxon>Fungi</taxon>
        <taxon>Dikarya</taxon>
        <taxon>Ascomycota</taxon>
        <taxon>Pezizomycotina</taxon>
        <taxon>Eurotiomycetes</taxon>
        <taxon>Eurotiomycetidae</taxon>
        <taxon>Onygenales</taxon>
        <taxon>Ajellomycetaceae</taxon>
        <taxon>Histoplasma</taxon>
    </lineage>
</organism>
<reference evidence="2" key="1">
    <citation type="submission" date="2008-07" db="EMBL/GenBank/DDBJ databases">
        <title>Annotation of Ajellomyces capsulatus strain H88.</title>
        <authorList>
            <person name="Champion M."/>
            <person name="Cuomo C."/>
            <person name="Ma L.-J."/>
            <person name="Henn M.R."/>
            <person name="Sil A."/>
            <person name="Goldman B."/>
            <person name="Young S.K."/>
            <person name="Kodira C.D."/>
            <person name="Zeng Q."/>
            <person name="Koehrsen M."/>
            <person name="Alvarado L."/>
            <person name="Berlin A."/>
            <person name="Borenstein D."/>
            <person name="Chen Z."/>
            <person name="Engels R."/>
            <person name="Freedman E."/>
            <person name="Gellesch M."/>
            <person name="Goldberg J."/>
            <person name="Griggs A."/>
            <person name="Gujja S."/>
            <person name="Heiman D."/>
            <person name="Hepburn T."/>
            <person name="Howarth C."/>
            <person name="Jen D."/>
            <person name="Larson L."/>
            <person name="Lewis B."/>
            <person name="Mehta T."/>
            <person name="Park D."/>
            <person name="Pearson M."/>
            <person name="Roberts A."/>
            <person name="Saif S."/>
            <person name="Shea T."/>
            <person name="Shenoy N."/>
            <person name="Sisk P."/>
            <person name="Stolte C."/>
            <person name="Sykes S."/>
            <person name="Walk T."/>
            <person name="White J."/>
            <person name="Yandava C."/>
            <person name="Klein B."/>
            <person name="McEwen J.G."/>
            <person name="Puccia R."/>
            <person name="Goldman G.H."/>
            <person name="Felipe M.S."/>
            <person name="Nino-Vega G."/>
            <person name="San-Blas G."/>
            <person name="Taylor J."/>
            <person name="Mendoza L."/>
            <person name="Galagan J."/>
            <person name="Nusbaum C."/>
            <person name="Birren B."/>
        </authorList>
    </citation>
    <scope>NUCLEOTIDE SEQUENCE [LARGE SCALE GENOMIC DNA]</scope>
    <source>
        <strain evidence="2">H88</strain>
    </source>
</reference>
<evidence type="ECO:0000313" key="2">
    <source>
        <dbReference type="Proteomes" id="UP000008142"/>
    </source>
</evidence>